<dbReference type="InParanoid" id="M1Z167"/>
<evidence type="ECO:0000256" key="12">
    <source>
        <dbReference type="ARBA" id="ARBA00023239"/>
    </source>
</evidence>
<dbReference type="STRING" id="1266370.NITGR_780015"/>
<comment type="function">
    <text evidence="13 15">Part of a heterotetrameric complex that catalyzes the two-step biosynthesis of anthranilate, an intermediate in the biosynthesis of L-tryptophan. In the first step, the glutamine-binding beta subunit (TrpG) of anthranilate synthase (AS) provides the glutamine amidotransferase activity which generates ammonia as a substrate that, along with chorismate, is used in the second step, catalyzed by the large alpha subunit of AS (TrpE) to produce anthranilate. In the absence of TrpG, TrpE can synthesize anthranilate directly from chorismate and high concentrations of ammonia.</text>
</comment>
<protein>
    <recommendedName>
        <fullName evidence="6 15">Anthranilate synthase component 1</fullName>
        <ecNumber evidence="5 15">4.1.3.27</ecNumber>
    </recommendedName>
</protein>
<evidence type="ECO:0000256" key="4">
    <source>
        <dbReference type="ARBA" id="ARBA00011575"/>
    </source>
</evidence>
<evidence type="ECO:0000256" key="2">
    <source>
        <dbReference type="ARBA" id="ARBA00004873"/>
    </source>
</evidence>
<evidence type="ECO:0000256" key="8">
    <source>
        <dbReference type="ARBA" id="ARBA00022723"/>
    </source>
</evidence>
<reference evidence="18 19" key="1">
    <citation type="journal article" date="2013" name="Front. Microbiol.">
        <title>The genome of Nitrospina gracilis illuminates the metabolism and evolution of the major marine nitrite oxidizer.</title>
        <authorList>
            <person name="Luecker S."/>
            <person name="Nowka B."/>
            <person name="Rattei T."/>
            <person name="Spieck E."/>
            <person name="and Daims H."/>
        </authorList>
    </citation>
    <scope>NUCLEOTIDE SEQUENCE [LARGE SCALE GENOMIC DNA]</scope>
    <source>
        <strain evidence="18 19">3/211</strain>
    </source>
</reference>
<keyword evidence="7 15" id="KW-0028">Amino-acid biosynthesis</keyword>
<dbReference type="InterPro" id="IPR015890">
    <property type="entry name" value="Chorismate_C"/>
</dbReference>
<dbReference type="HOGENOM" id="CLU_006493_9_3_0"/>
<dbReference type="InterPro" id="IPR019999">
    <property type="entry name" value="Anth_synth_I-like"/>
</dbReference>
<keyword evidence="9 15" id="KW-0822">Tryptophan biosynthesis</keyword>
<evidence type="ECO:0000313" key="19">
    <source>
        <dbReference type="Proteomes" id="UP000011704"/>
    </source>
</evidence>
<accession>M1Z167</accession>
<comment type="caution">
    <text evidence="18">The sequence shown here is derived from an EMBL/GenBank/DDBJ whole genome shotgun (WGS) entry which is preliminary data.</text>
</comment>
<feature type="domain" description="Anthranilate synthase component I N-terminal" evidence="17">
    <location>
        <begin position="39"/>
        <end position="179"/>
    </location>
</feature>
<keyword evidence="11 15" id="KW-0057">Aromatic amino acid biosynthesis</keyword>
<comment type="similarity">
    <text evidence="3 15">Belongs to the anthranilate synthase component I family.</text>
</comment>
<evidence type="ECO:0000256" key="14">
    <source>
        <dbReference type="ARBA" id="ARBA00047683"/>
    </source>
</evidence>
<evidence type="ECO:0000313" key="18">
    <source>
        <dbReference type="EMBL" id="CCQ91711.1"/>
    </source>
</evidence>
<evidence type="ECO:0000259" key="16">
    <source>
        <dbReference type="Pfam" id="PF00425"/>
    </source>
</evidence>
<dbReference type="AlphaFoldDB" id="M1Z167"/>
<evidence type="ECO:0000256" key="7">
    <source>
        <dbReference type="ARBA" id="ARBA00022605"/>
    </source>
</evidence>
<keyword evidence="8 15" id="KW-0479">Metal-binding</keyword>
<organism evidence="18 19">
    <name type="scientific">Nitrospina gracilis (strain 3/211)</name>
    <dbReference type="NCBI Taxonomy" id="1266370"/>
    <lineage>
        <taxon>Bacteria</taxon>
        <taxon>Pseudomonadati</taxon>
        <taxon>Nitrospinota/Tectimicrobiota group</taxon>
        <taxon>Nitrospinota</taxon>
        <taxon>Nitrospinia</taxon>
        <taxon>Nitrospinales</taxon>
        <taxon>Nitrospinaceae</taxon>
        <taxon>Nitrospina</taxon>
    </lineage>
</organism>
<dbReference type="EMBL" id="CAQJ01000086">
    <property type="protein sequence ID" value="CCQ91711.1"/>
    <property type="molecule type" value="Genomic_DNA"/>
</dbReference>
<name>M1Z167_NITG3</name>
<keyword evidence="10 15" id="KW-0460">Magnesium</keyword>
<dbReference type="Gene3D" id="3.60.120.10">
    <property type="entry name" value="Anthranilate synthase"/>
    <property type="match status" value="1"/>
</dbReference>
<dbReference type="InterPro" id="IPR005256">
    <property type="entry name" value="Anth_synth_I_PabB"/>
</dbReference>
<evidence type="ECO:0000256" key="6">
    <source>
        <dbReference type="ARBA" id="ARBA00020653"/>
    </source>
</evidence>
<comment type="pathway">
    <text evidence="2 15">Amino-acid biosynthesis; L-tryptophan biosynthesis; L-tryptophan from chorismate: step 1/5.</text>
</comment>
<dbReference type="PANTHER" id="PTHR11236:SF48">
    <property type="entry name" value="ISOCHORISMATE SYNTHASE MENF"/>
    <property type="match status" value="1"/>
</dbReference>
<dbReference type="Pfam" id="PF00425">
    <property type="entry name" value="Chorismate_bind"/>
    <property type="match status" value="1"/>
</dbReference>
<keyword evidence="19" id="KW-1185">Reference proteome</keyword>
<feature type="domain" description="Chorismate-utilising enzyme C-terminal" evidence="16">
    <location>
        <begin position="238"/>
        <end position="491"/>
    </location>
</feature>
<evidence type="ECO:0000256" key="11">
    <source>
        <dbReference type="ARBA" id="ARBA00023141"/>
    </source>
</evidence>
<evidence type="ECO:0000259" key="17">
    <source>
        <dbReference type="Pfam" id="PF04715"/>
    </source>
</evidence>
<dbReference type="SUPFAM" id="SSF56322">
    <property type="entry name" value="ADC synthase"/>
    <property type="match status" value="1"/>
</dbReference>
<dbReference type="PANTHER" id="PTHR11236">
    <property type="entry name" value="AMINOBENZOATE/ANTHRANILATE SYNTHASE"/>
    <property type="match status" value="1"/>
</dbReference>
<evidence type="ECO:0000256" key="10">
    <source>
        <dbReference type="ARBA" id="ARBA00022842"/>
    </source>
</evidence>
<dbReference type="UniPathway" id="UPA00035">
    <property type="reaction ID" value="UER00040"/>
</dbReference>
<evidence type="ECO:0000256" key="5">
    <source>
        <dbReference type="ARBA" id="ARBA00012266"/>
    </source>
</evidence>
<dbReference type="GO" id="GO:0046872">
    <property type="term" value="F:metal ion binding"/>
    <property type="evidence" value="ECO:0007669"/>
    <property type="project" value="UniProtKB-KW"/>
</dbReference>
<comment type="subunit">
    <text evidence="4 15">Heterotetramer consisting of two non-identical subunits: a beta subunit (TrpG) and a large alpha subunit (TrpE).</text>
</comment>
<dbReference type="FunCoup" id="M1Z167">
    <property type="interactions" value="161"/>
</dbReference>
<dbReference type="GO" id="GO:0000162">
    <property type="term" value="P:L-tryptophan biosynthetic process"/>
    <property type="evidence" value="ECO:0007669"/>
    <property type="project" value="UniProtKB-UniPathway"/>
</dbReference>
<evidence type="ECO:0000256" key="3">
    <source>
        <dbReference type="ARBA" id="ARBA00009562"/>
    </source>
</evidence>
<dbReference type="InterPro" id="IPR005801">
    <property type="entry name" value="ADC_synthase"/>
</dbReference>
<evidence type="ECO:0000256" key="9">
    <source>
        <dbReference type="ARBA" id="ARBA00022822"/>
    </source>
</evidence>
<dbReference type="GO" id="GO:0004049">
    <property type="term" value="F:anthranilate synthase activity"/>
    <property type="evidence" value="ECO:0007669"/>
    <property type="project" value="UniProtKB-EC"/>
</dbReference>
<evidence type="ECO:0000256" key="13">
    <source>
        <dbReference type="ARBA" id="ARBA00025634"/>
    </source>
</evidence>
<gene>
    <name evidence="15 18" type="primary">trpE</name>
    <name evidence="18" type="ORF">NITGR_780015</name>
</gene>
<evidence type="ECO:0000256" key="1">
    <source>
        <dbReference type="ARBA" id="ARBA00001946"/>
    </source>
</evidence>
<dbReference type="PRINTS" id="PR00095">
    <property type="entry name" value="ANTSNTHASEI"/>
</dbReference>
<dbReference type="InterPro" id="IPR006805">
    <property type="entry name" value="Anth_synth_I_N"/>
</dbReference>
<comment type="catalytic activity">
    <reaction evidence="14 15">
        <text>chorismate + L-glutamine = anthranilate + pyruvate + L-glutamate + H(+)</text>
        <dbReference type="Rhea" id="RHEA:21732"/>
        <dbReference type="ChEBI" id="CHEBI:15361"/>
        <dbReference type="ChEBI" id="CHEBI:15378"/>
        <dbReference type="ChEBI" id="CHEBI:16567"/>
        <dbReference type="ChEBI" id="CHEBI:29748"/>
        <dbReference type="ChEBI" id="CHEBI:29985"/>
        <dbReference type="ChEBI" id="CHEBI:58359"/>
        <dbReference type="EC" id="4.1.3.27"/>
    </reaction>
</comment>
<dbReference type="Proteomes" id="UP000011704">
    <property type="component" value="Unassembled WGS sequence"/>
</dbReference>
<dbReference type="EC" id="4.1.3.27" evidence="5 15"/>
<dbReference type="Pfam" id="PF04715">
    <property type="entry name" value="Anth_synt_I_N"/>
    <property type="match status" value="1"/>
</dbReference>
<comment type="cofactor">
    <cofactor evidence="1 15">
        <name>Mg(2+)</name>
        <dbReference type="ChEBI" id="CHEBI:18420"/>
    </cofactor>
</comment>
<sequence length="508" mass="56480">MAQCVCAFLFAMYKPSLDDFKAKAKQGNLIPVYKEILADLDTPVSAFMKIRDGMHAFLLESVEGGDKWARYCFIGCNPSTVIQTKGDSVTVHTSGQNETRQLNGEQPLSVVKEMLSRYQPVAVDGLPRFSGGAVGFIGYDMVRYFEDLPGQTEDDLDIPDSYFVITDTLLVFDNVTQTIKIVSNAHTPGRDLDELYLETTGKIEALERLLRKDLSHHSNGGHPSLQSGHAEIHSNFEEEDFKKAVLKVKDYIREGDAIQVVLSQRLSFELKQDPFVLYRALRTINPSPYMYYLSFGDMQVVGSSPEVLVRLEGKDVEVRPIAGTRKRGKNEDEDRALEKDLLQDEKELAEHIMLVDLGRNDLGRVAEIRSVEVNEKFTIERYSHVMHIVSNVRGILKEGLDCFDVLAAAFPAGTVSGAPKIRAMEIIEELEPTRRGLYAGAVGYISFNGNMDTAIAIRTLVVKNQTGYLGVGAGIVADSVPEKEFEETMNKGRAMLKAVELAEKGLVL</sequence>
<keyword evidence="12 15" id="KW-0456">Lyase</keyword>
<dbReference type="NCBIfam" id="TIGR00564">
    <property type="entry name" value="trpE_most"/>
    <property type="match status" value="1"/>
</dbReference>
<evidence type="ECO:0000256" key="15">
    <source>
        <dbReference type="RuleBase" id="RU364045"/>
    </source>
</evidence>
<proteinExistence type="inferred from homology"/>